<evidence type="ECO:0000313" key="2">
    <source>
        <dbReference type="Proteomes" id="UP001209317"/>
    </source>
</evidence>
<accession>A0AAE3LRF5</accession>
<dbReference type="SUPFAM" id="SSF55961">
    <property type="entry name" value="Bet v1-like"/>
    <property type="match status" value="1"/>
</dbReference>
<protein>
    <submittedName>
        <fullName evidence="1">SRPBCC domain-containing protein</fullName>
    </submittedName>
</protein>
<evidence type="ECO:0000313" key="1">
    <source>
        <dbReference type="EMBL" id="MCU7695400.1"/>
    </source>
</evidence>
<dbReference type="EMBL" id="JAOTPL010000027">
    <property type="protein sequence ID" value="MCU7695400.1"/>
    <property type="molecule type" value="Genomic_DNA"/>
</dbReference>
<dbReference type="Gene3D" id="3.30.530.20">
    <property type="match status" value="1"/>
</dbReference>
<dbReference type="RefSeq" id="WP_263038888.1">
    <property type="nucleotide sequence ID" value="NZ_JAOTPL010000027.1"/>
</dbReference>
<gene>
    <name evidence="1" type="ORF">OD355_12815</name>
</gene>
<dbReference type="Proteomes" id="UP001209317">
    <property type="component" value="Unassembled WGS sequence"/>
</dbReference>
<dbReference type="AlphaFoldDB" id="A0AAE3LRF5"/>
<proteinExistence type="predicted"/>
<name>A0AAE3LRF5_9BACT</name>
<dbReference type="InterPro" id="IPR023393">
    <property type="entry name" value="START-like_dom_sf"/>
</dbReference>
<sequence>MSAVIKLTEVPLPAATAYYKFIEQISVWWPKNYTWSKDKLVLMKIDNKVNGKCTEFGPYDFQCDWGRVLETVEGEKILFLWQIDPGRAPQPDPEKCSQVEIRFSDIDGSTSQLQLIHRNFENHGEKYHRYYELMNSSEGWDFIINAFIDYCTNR</sequence>
<reference evidence="1" key="1">
    <citation type="submission" date="2022-10" db="EMBL/GenBank/DDBJ databases">
        <authorList>
            <person name="Kim H.S."/>
            <person name="Kim J.-S."/>
            <person name="Suh M.K."/>
            <person name="Eom M.K."/>
            <person name="Lee J.-S."/>
        </authorList>
    </citation>
    <scope>NUCLEOTIDE SEQUENCE</scope>
    <source>
        <strain evidence="1">LIP-5</strain>
    </source>
</reference>
<comment type="caution">
    <text evidence="1">The sequence shown here is derived from an EMBL/GenBank/DDBJ whole genome shotgun (WGS) entry which is preliminary data.</text>
</comment>
<keyword evidence="2" id="KW-1185">Reference proteome</keyword>
<organism evidence="1 2">
    <name type="scientific">Haoranjiania flava</name>
    <dbReference type="NCBI Taxonomy" id="1856322"/>
    <lineage>
        <taxon>Bacteria</taxon>
        <taxon>Pseudomonadati</taxon>
        <taxon>Bacteroidota</taxon>
        <taxon>Chitinophagia</taxon>
        <taxon>Chitinophagales</taxon>
        <taxon>Chitinophagaceae</taxon>
        <taxon>Haoranjiania</taxon>
    </lineage>
</organism>